<evidence type="ECO:0000256" key="1">
    <source>
        <dbReference type="SAM" id="MobiDB-lite"/>
    </source>
</evidence>
<name>A0ABP8DKL2_9ACTN</name>
<evidence type="ECO:0008006" key="5">
    <source>
        <dbReference type="Google" id="ProtNLM"/>
    </source>
</evidence>
<feature type="transmembrane region" description="Helical" evidence="2">
    <location>
        <begin position="113"/>
        <end position="131"/>
    </location>
</feature>
<dbReference type="Proteomes" id="UP001500620">
    <property type="component" value="Unassembled WGS sequence"/>
</dbReference>
<organism evidence="3 4">
    <name type="scientific">Dactylosporangium darangshiense</name>
    <dbReference type="NCBI Taxonomy" id="579108"/>
    <lineage>
        <taxon>Bacteria</taxon>
        <taxon>Bacillati</taxon>
        <taxon>Actinomycetota</taxon>
        <taxon>Actinomycetes</taxon>
        <taxon>Micromonosporales</taxon>
        <taxon>Micromonosporaceae</taxon>
        <taxon>Dactylosporangium</taxon>
    </lineage>
</organism>
<evidence type="ECO:0000313" key="4">
    <source>
        <dbReference type="Proteomes" id="UP001500620"/>
    </source>
</evidence>
<protein>
    <recommendedName>
        <fullName evidence="5">TIGR04222 domain-containing membrane protein</fullName>
    </recommendedName>
</protein>
<reference evidence="4" key="1">
    <citation type="journal article" date="2019" name="Int. J. Syst. Evol. Microbiol.">
        <title>The Global Catalogue of Microorganisms (GCM) 10K type strain sequencing project: providing services to taxonomists for standard genome sequencing and annotation.</title>
        <authorList>
            <consortium name="The Broad Institute Genomics Platform"/>
            <consortium name="The Broad Institute Genome Sequencing Center for Infectious Disease"/>
            <person name="Wu L."/>
            <person name="Ma J."/>
        </authorList>
    </citation>
    <scope>NUCLEOTIDE SEQUENCE [LARGE SCALE GENOMIC DNA]</scope>
    <source>
        <strain evidence="4">JCM 17441</strain>
    </source>
</reference>
<keyword evidence="2" id="KW-0472">Membrane</keyword>
<dbReference type="EMBL" id="BAABAT010000030">
    <property type="protein sequence ID" value="GAA4258349.1"/>
    <property type="molecule type" value="Genomic_DNA"/>
</dbReference>
<evidence type="ECO:0000313" key="3">
    <source>
        <dbReference type="EMBL" id="GAA4258349.1"/>
    </source>
</evidence>
<evidence type="ECO:0000256" key="2">
    <source>
        <dbReference type="SAM" id="Phobius"/>
    </source>
</evidence>
<accession>A0ABP8DKL2</accession>
<keyword evidence="2" id="KW-1133">Transmembrane helix</keyword>
<dbReference type="InterPro" id="IPR026467">
    <property type="entry name" value="Ser/Gly_Cys_C_dom"/>
</dbReference>
<feature type="transmembrane region" description="Helical" evidence="2">
    <location>
        <begin position="137"/>
        <end position="155"/>
    </location>
</feature>
<sequence length="254" mass="27394">MARRAHTAGMDGGGTTRELRATEIAYLAGGEWLAVRAGLIMLYRRGRLETDERGRINRTGPAPRDAEPLERALYNALLGWTGPKEITNRPRVREALAELRGALRGRRQVRPPWVRLCVPAALLAVPAWAVARLGAPPLVAMPVILAGVAAALWFVPRRTAAGVRRLQRLRAGERDLVEVVNAGPRAGANLSPERAGLAVALFGNAALLAVDPVLATRGGLIDGGRWTRESREQSTSYGQWTAEAMGHLGNETTN</sequence>
<keyword evidence="4" id="KW-1185">Reference proteome</keyword>
<proteinExistence type="predicted"/>
<keyword evidence="2" id="KW-0812">Transmembrane</keyword>
<dbReference type="NCBIfam" id="TIGR04222">
    <property type="entry name" value="near_uncomplex"/>
    <property type="match status" value="1"/>
</dbReference>
<gene>
    <name evidence="3" type="ORF">GCM10022255_078700</name>
</gene>
<comment type="caution">
    <text evidence="3">The sequence shown here is derived from an EMBL/GenBank/DDBJ whole genome shotgun (WGS) entry which is preliminary data.</text>
</comment>
<feature type="region of interest" description="Disordered" evidence="1">
    <location>
        <begin position="226"/>
        <end position="254"/>
    </location>
</feature>